<dbReference type="Proteomes" id="UP001238088">
    <property type="component" value="Unassembled WGS sequence"/>
</dbReference>
<sequence length="45" mass="5448">MTRVKFSRHDLIGLELEKGQFYKGTFFRNHSFHLRALDIYTIYTP</sequence>
<dbReference type="EMBL" id="JAUSUB010000018">
    <property type="protein sequence ID" value="MDQ0271883.1"/>
    <property type="molecule type" value="Genomic_DNA"/>
</dbReference>
<gene>
    <name evidence="1" type="ORF">J2S17_003771</name>
</gene>
<evidence type="ECO:0000313" key="1">
    <source>
        <dbReference type="EMBL" id="MDQ0271883.1"/>
    </source>
</evidence>
<keyword evidence="2" id="KW-1185">Reference proteome</keyword>
<accession>A0ABU0AKU0</accession>
<organism evidence="1 2">
    <name type="scientific">Cytobacillus purgationiresistens</name>
    <dbReference type="NCBI Taxonomy" id="863449"/>
    <lineage>
        <taxon>Bacteria</taxon>
        <taxon>Bacillati</taxon>
        <taxon>Bacillota</taxon>
        <taxon>Bacilli</taxon>
        <taxon>Bacillales</taxon>
        <taxon>Bacillaceae</taxon>
        <taxon>Cytobacillus</taxon>
    </lineage>
</organism>
<evidence type="ECO:0000313" key="2">
    <source>
        <dbReference type="Proteomes" id="UP001238088"/>
    </source>
</evidence>
<protein>
    <submittedName>
        <fullName evidence="1">Uncharacterized protein</fullName>
    </submittedName>
</protein>
<proteinExistence type="predicted"/>
<reference evidence="1 2" key="1">
    <citation type="submission" date="2023-07" db="EMBL/GenBank/DDBJ databases">
        <title>Genomic Encyclopedia of Type Strains, Phase IV (KMG-IV): sequencing the most valuable type-strain genomes for metagenomic binning, comparative biology and taxonomic classification.</title>
        <authorList>
            <person name="Goeker M."/>
        </authorList>
    </citation>
    <scope>NUCLEOTIDE SEQUENCE [LARGE SCALE GENOMIC DNA]</scope>
    <source>
        <strain evidence="1 2">DSM 23494</strain>
    </source>
</reference>
<comment type="caution">
    <text evidence="1">The sequence shown here is derived from an EMBL/GenBank/DDBJ whole genome shotgun (WGS) entry which is preliminary data.</text>
</comment>
<name>A0ABU0AKU0_9BACI</name>